<evidence type="ECO:0000256" key="2">
    <source>
        <dbReference type="ARBA" id="ARBA00013806"/>
    </source>
</evidence>
<dbReference type="PANTHER" id="PTHR28005:SF1">
    <property type="entry name" value="AUTOPHAGY-RELATED PROTEIN 17"/>
    <property type="match status" value="1"/>
</dbReference>
<proteinExistence type="inferred from homology"/>
<organism evidence="9 10">
    <name type="scientific">Calycina marina</name>
    <dbReference type="NCBI Taxonomy" id="1763456"/>
    <lineage>
        <taxon>Eukaryota</taxon>
        <taxon>Fungi</taxon>
        <taxon>Dikarya</taxon>
        <taxon>Ascomycota</taxon>
        <taxon>Pezizomycotina</taxon>
        <taxon>Leotiomycetes</taxon>
        <taxon>Helotiales</taxon>
        <taxon>Pezizellaceae</taxon>
        <taxon>Calycina</taxon>
    </lineage>
</organism>
<accession>A0A9P7Z226</accession>
<feature type="domain" description="Autophagy protein ATG17-like" evidence="8">
    <location>
        <begin position="40"/>
        <end position="444"/>
    </location>
</feature>
<evidence type="ECO:0000313" key="9">
    <source>
        <dbReference type="EMBL" id="KAG9243498.1"/>
    </source>
</evidence>
<dbReference type="EMBL" id="MU253972">
    <property type="protein sequence ID" value="KAG9243498.1"/>
    <property type="molecule type" value="Genomic_DNA"/>
</dbReference>
<keyword evidence="3 6" id="KW-0963">Cytoplasm</keyword>
<evidence type="ECO:0000256" key="5">
    <source>
        <dbReference type="ARBA" id="ARBA00023136"/>
    </source>
</evidence>
<evidence type="ECO:0000256" key="7">
    <source>
        <dbReference type="SAM" id="MobiDB-lite"/>
    </source>
</evidence>
<comment type="function">
    <text evidence="6">Autophagy-specific protein that functions in response to autophagy-inducing signals as a scaffold to recruit other ATG proteins to organize preautophagosomal structure (PAS) formation. Modulates the timing and magnitude of the autophagy response, such as the size of the sequestering vesicles. Plays particularly a role in pexophagy and nucleophagy.</text>
</comment>
<dbReference type="PANTHER" id="PTHR28005">
    <property type="entry name" value="AUTOPHAGY-RELATED PROTEIN 17"/>
    <property type="match status" value="1"/>
</dbReference>
<protein>
    <recommendedName>
        <fullName evidence="2 6">Autophagy-related protein 17</fullName>
    </recommendedName>
</protein>
<dbReference type="InterPro" id="IPR007240">
    <property type="entry name" value="Atg17"/>
</dbReference>
<comment type="similarity">
    <text evidence="1 6">Belongs to the ATG17 family.</text>
</comment>
<gene>
    <name evidence="9" type="ORF">BJ878DRAFT_443258</name>
</gene>
<name>A0A9P7Z226_9HELO</name>
<dbReference type="OrthoDB" id="1937984at2759"/>
<dbReference type="GO" id="GO:0060090">
    <property type="term" value="F:molecular adaptor activity"/>
    <property type="evidence" value="ECO:0007669"/>
    <property type="project" value="TreeGrafter"/>
</dbReference>
<dbReference type="GO" id="GO:0000422">
    <property type="term" value="P:autophagy of mitochondrion"/>
    <property type="evidence" value="ECO:0007669"/>
    <property type="project" value="TreeGrafter"/>
</dbReference>
<dbReference type="AlphaFoldDB" id="A0A9P7Z226"/>
<dbReference type="GO" id="GO:1990316">
    <property type="term" value="C:Atg1/ULK1 kinase complex"/>
    <property type="evidence" value="ECO:0007669"/>
    <property type="project" value="TreeGrafter"/>
</dbReference>
<keyword evidence="5" id="KW-0472">Membrane</keyword>
<evidence type="ECO:0000256" key="1">
    <source>
        <dbReference type="ARBA" id="ARBA00006259"/>
    </source>
</evidence>
<keyword evidence="10" id="KW-1185">Reference proteome</keyword>
<sequence length="498" mass="55272">MSSSFTERSQTSLSASASQTHPQDISLEALVSHLLASKRSLSSISTVWRANEIVTSARESLEESVKLSARTGFLRAGIAEQANLLRKVRRGVDDIYKEGQKDFKAVLRTLDDANSRLESTMNVLRSTMVEAAFRPEAEDPRSLLDFVDEQGVETMRDALRRSIRESREAQTSFDSSMMSFDNDYHALKSAITASPTLTTSQFNDSLSHSPIPEHLQVLETNAQEMAALLDSLVSHFDLCVNAIRHTEGGYAAVRKAASHQPPDVEPVSVSGVMGTSQHTGEEEAVNEEERREMLAVLQTDASQVEDVVAELSEHLADMESIYLSITDHVSNLSSTYDSTISAFTILEALSAHLPGYLMAASDFTMQWEDTKSGIQEQLDELEAMRIFYENYHASYDGLILEVFRRKQAEEKVKALIKKTMDQIEKIRQADSVQREAFRVDVEDFMPGDLWGGVGVTAPKWDLVQTCADAANSKTFVGSTPELSRSVVEAAGKRDRDRQ</sequence>
<dbReference type="Pfam" id="PF04108">
    <property type="entry name" value="ATG17_like"/>
    <property type="match status" value="1"/>
</dbReference>
<dbReference type="GO" id="GO:0000045">
    <property type="term" value="P:autophagosome assembly"/>
    <property type="evidence" value="ECO:0007669"/>
    <property type="project" value="TreeGrafter"/>
</dbReference>
<dbReference type="Proteomes" id="UP000887226">
    <property type="component" value="Unassembled WGS sequence"/>
</dbReference>
<reference evidence="9" key="1">
    <citation type="journal article" date="2021" name="IMA Fungus">
        <title>Genomic characterization of three marine fungi, including Emericellopsis atlantica sp. nov. with signatures of a generalist lifestyle and marine biomass degradation.</title>
        <authorList>
            <person name="Hagestad O.C."/>
            <person name="Hou L."/>
            <person name="Andersen J.H."/>
            <person name="Hansen E.H."/>
            <person name="Altermark B."/>
            <person name="Li C."/>
            <person name="Kuhnert E."/>
            <person name="Cox R.J."/>
            <person name="Crous P.W."/>
            <person name="Spatafora J.W."/>
            <person name="Lail K."/>
            <person name="Amirebrahimi M."/>
            <person name="Lipzen A."/>
            <person name="Pangilinan J."/>
            <person name="Andreopoulos W."/>
            <person name="Hayes R.D."/>
            <person name="Ng V."/>
            <person name="Grigoriev I.V."/>
            <person name="Jackson S.A."/>
            <person name="Sutton T.D.S."/>
            <person name="Dobson A.D.W."/>
            <person name="Rama T."/>
        </authorList>
    </citation>
    <scope>NUCLEOTIDE SEQUENCE</scope>
    <source>
        <strain evidence="9">TRa3180A</strain>
    </source>
</reference>
<dbReference type="InterPro" id="IPR045326">
    <property type="entry name" value="ATG17-like_dom"/>
</dbReference>
<dbReference type="GO" id="GO:0030295">
    <property type="term" value="F:protein kinase activator activity"/>
    <property type="evidence" value="ECO:0007669"/>
    <property type="project" value="TreeGrafter"/>
</dbReference>
<evidence type="ECO:0000256" key="4">
    <source>
        <dbReference type="ARBA" id="ARBA00023006"/>
    </source>
</evidence>
<evidence type="ECO:0000256" key="6">
    <source>
        <dbReference type="RuleBase" id="RU368080"/>
    </source>
</evidence>
<feature type="non-terminal residue" evidence="9">
    <location>
        <position position="498"/>
    </location>
</feature>
<comment type="caution">
    <text evidence="9">The sequence shown here is derived from an EMBL/GenBank/DDBJ whole genome shotgun (WGS) entry which is preliminary data.</text>
</comment>
<evidence type="ECO:0000313" key="10">
    <source>
        <dbReference type="Proteomes" id="UP000887226"/>
    </source>
</evidence>
<keyword evidence="4 6" id="KW-0072">Autophagy</keyword>
<feature type="region of interest" description="Disordered" evidence="7">
    <location>
        <begin position="259"/>
        <end position="287"/>
    </location>
</feature>
<evidence type="ECO:0000259" key="8">
    <source>
        <dbReference type="Pfam" id="PF04108"/>
    </source>
</evidence>
<comment type="subcellular location">
    <subcellularLocation>
        <location evidence="6">Cytoplasm</location>
    </subcellularLocation>
    <subcellularLocation>
        <location evidence="6">Preautophagosomal structure membrane</location>
        <topology evidence="6">Peripheral membrane protein</topology>
    </subcellularLocation>
</comment>
<dbReference type="GO" id="GO:0034727">
    <property type="term" value="P:piecemeal microautophagy of the nucleus"/>
    <property type="evidence" value="ECO:0007669"/>
    <property type="project" value="TreeGrafter"/>
</dbReference>
<evidence type="ECO:0000256" key="3">
    <source>
        <dbReference type="ARBA" id="ARBA00022490"/>
    </source>
</evidence>
<dbReference type="GO" id="GO:0034045">
    <property type="term" value="C:phagophore assembly site membrane"/>
    <property type="evidence" value="ECO:0007669"/>
    <property type="project" value="UniProtKB-SubCell"/>
</dbReference>